<dbReference type="AlphaFoldDB" id="A0A4C1UFQ3"/>
<comment type="caution">
    <text evidence="1">The sequence shown here is derived from an EMBL/GenBank/DDBJ whole genome shotgun (WGS) entry which is preliminary data.</text>
</comment>
<dbReference type="EMBL" id="BGZK01000167">
    <property type="protein sequence ID" value="GBP24947.1"/>
    <property type="molecule type" value="Genomic_DNA"/>
</dbReference>
<proteinExistence type="predicted"/>
<dbReference type="Proteomes" id="UP000299102">
    <property type="component" value="Unassembled WGS sequence"/>
</dbReference>
<protein>
    <submittedName>
        <fullName evidence="1">Uncharacterized protein</fullName>
    </submittedName>
</protein>
<accession>A0A4C1UFQ3</accession>
<sequence>MQLYLAKNLHFDVIAPPTQTYFPDNRVGPPYRRQPPKEKIITTWKKVSLVLEVTDTRILNSIPDDIKTTDEIDHTIGALINNITTVVNNSSRMVSAADSRQKLPEDVLVLLEAKNAAMKPDYSFAIDDREKAECLADSGEQQCSHNTIHDTAHSHRIEEEVRMKISLEPKDDLAPVFLRNNGRAVITLFQEVL</sequence>
<evidence type="ECO:0000313" key="1">
    <source>
        <dbReference type="EMBL" id="GBP24947.1"/>
    </source>
</evidence>
<name>A0A4C1UFQ3_EUMVA</name>
<organism evidence="1 2">
    <name type="scientific">Eumeta variegata</name>
    <name type="common">Bagworm moth</name>
    <name type="synonym">Eumeta japonica</name>
    <dbReference type="NCBI Taxonomy" id="151549"/>
    <lineage>
        <taxon>Eukaryota</taxon>
        <taxon>Metazoa</taxon>
        <taxon>Ecdysozoa</taxon>
        <taxon>Arthropoda</taxon>
        <taxon>Hexapoda</taxon>
        <taxon>Insecta</taxon>
        <taxon>Pterygota</taxon>
        <taxon>Neoptera</taxon>
        <taxon>Endopterygota</taxon>
        <taxon>Lepidoptera</taxon>
        <taxon>Glossata</taxon>
        <taxon>Ditrysia</taxon>
        <taxon>Tineoidea</taxon>
        <taxon>Psychidae</taxon>
        <taxon>Oiketicinae</taxon>
        <taxon>Eumeta</taxon>
    </lineage>
</organism>
<gene>
    <name evidence="1" type="ORF">EVAR_12614_1</name>
</gene>
<evidence type="ECO:0000313" key="2">
    <source>
        <dbReference type="Proteomes" id="UP000299102"/>
    </source>
</evidence>
<keyword evidence="2" id="KW-1185">Reference proteome</keyword>
<reference evidence="1 2" key="1">
    <citation type="journal article" date="2019" name="Commun. Biol.">
        <title>The bagworm genome reveals a unique fibroin gene that provides high tensile strength.</title>
        <authorList>
            <person name="Kono N."/>
            <person name="Nakamura H."/>
            <person name="Ohtoshi R."/>
            <person name="Tomita M."/>
            <person name="Numata K."/>
            <person name="Arakawa K."/>
        </authorList>
    </citation>
    <scope>NUCLEOTIDE SEQUENCE [LARGE SCALE GENOMIC DNA]</scope>
</reference>
<dbReference type="OrthoDB" id="410155at2759"/>